<keyword evidence="13" id="KW-1185">Reference proteome</keyword>
<dbReference type="GO" id="GO:0016758">
    <property type="term" value="F:hexosyltransferase activity"/>
    <property type="evidence" value="ECO:0007669"/>
    <property type="project" value="InterPro"/>
</dbReference>
<organism evidence="12 13">
    <name type="scientific">Bemisia tabaci</name>
    <name type="common">Sweetpotato whitefly</name>
    <name type="synonym">Aleurodes tabaci</name>
    <dbReference type="NCBI Taxonomy" id="7038"/>
    <lineage>
        <taxon>Eukaryota</taxon>
        <taxon>Metazoa</taxon>
        <taxon>Ecdysozoa</taxon>
        <taxon>Arthropoda</taxon>
        <taxon>Hexapoda</taxon>
        <taxon>Insecta</taxon>
        <taxon>Pterygota</taxon>
        <taxon>Neoptera</taxon>
        <taxon>Paraneoptera</taxon>
        <taxon>Hemiptera</taxon>
        <taxon>Sternorrhyncha</taxon>
        <taxon>Aleyrodoidea</taxon>
        <taxon>Aleyrodidae</taxon>
        <taxon>Aleyrodinae</taxon>
        <taxon>Bemisia</taxon>
    </lineage>
</organism>
<evidence type="ECO:0000256" key="2">
    <source>
        <dbReference type="ARBA" id="ARBA00008661"/>
    </source>
</evidence>
<evidence type="ECO:0000256" key="5">
    <source>
        <dbReference type="ARBA" id="ARBA00022692"/>
    </source>
</evidence>
<protein>
    <recommendedName>
        <fullName evidence="11">Hexosyltransferase</fullName>
        <ecNumber evidence="11">2.4.1.-</ecNumber>
    </recommendedName>
</protein>
<keyword evidence="8 11" id="KW-0333">Golgi apparatus</keyword>
<reference evidence="12" key="1">
    <citation type="submission" date="2021-12" db="EMBL/GenBank/DDBJ databases">
        <authorList>
            <person name="King R."/>
        </authorList>
    </citation>
    <scope>NUCLEOTIDE SEQUENCE</scope>
</reference>
<dbReference type="FunFam" id="3.90.550.50:FF:000001">
    <property type="entry name" value="Hexosyltransferase"/>
    <property type="match status" value="1"/>
</dbReference>
<evidence type="ECO:0000256" key="9">
    <source>
        <dbReference type="ARBA" id="ARBA00023136"/>
    </source>
</evidence>
<dbReference type="GO" id="GO:0000139">
    <property type="term" value="C:Golgi membrane"/>
    <property type="evidence" value="ECO:0007669"/>
    <property type="project" value="UniProtKB-SubCell"/>
</dbReference>
<dbReference type="GO" id="GO:0006493">
    <property type="term" value="P:protein O-linked glycosylation"/>
    <property type="evidence" value="ECO:0007669"/>
    <property type="project" value="TreeGrafter"/>
</dbReference>
<keyword evidence="9 11" id="KW-0472">Membrane</keyword>
<gene>
    <name evidence="12" type="ORF">BEMITA_LOCUS13099</name>
</gene>
<sequence>MVSKKPRVFYSLGVSFVIFLVVLFSLHKIPVPREQNGVLYDIQRLHDNRSNVNQSSKFSLFEDVKIKTPSQIEKLQGQANSADIGATRNLYEFGFDIPNIALCPDLGTSLKLLILILSAPSHMDKRMAIRQTWAGFARRKDIQLSFFLGRTTSDLTSKIEEESSVFGDIIAGRFIDTYRNLTLKTTSIMEWIDHYCPKVKYILKTDDDMFINVPKLLGFVASHQDSKRTFFGKLAKSWGALRDFKSKYYVSPEQFAPSHYPDFVTGPAYLFTSDIVRESYVEALRAKFMPLEDVFITGLVAQVINVTHVHSPEFYNWDKKVGACEMKHYISVGASGTQGMFDLYKKLLDSPFTCG</sequence>
<keyword evidence="7 11" id="KW-1133">Transmembrane helix</keyword>
<dbReference type="EMBL" id="OU963869">
    <property type="protein sequence ID" value="CAH0394847.1"/>
    <property type="molecule type" value="Genomic_DNA"/>
</dbReference>
<dbReference type="EC" id="2.4.1.-" evidence="11"/>
<evidence type="ECO:0000256" key="6">
    <source>
        <dbReference type="ARBA" id="ARBA00022968"/>
    </source>
</evidence>
<evidence type="ECO:0000256" key="8">
    <source>
        <dbReference type="ARBA" id="ARBA00023034"/>
    </source>
</evidence>
<dbReference type="PANTHER" id="PTHR11214">
    <property type="entry name" value="BETA-1,3-N-ACETYLGLUCOSAMINYLTRANSFERASE"/>
    <property type="match status" value="1"/>
</dbReference>
<evidence type="ECO:0000313" key="13">
    <source>
        <dbReference type="Proteomes" id="UP001152759"/>
    </source>
</evidence>
<dbReference type="Pfam" id="PF01762">
    <property type="entry name" value="Galactosyl_T"/>
    <property type="match status" value="1"/>
</dbReference>
<keyword evidence="10" id="KW-0325">Glycoprotein</keyword>
<dbReference type="Proteomes" id="UP001152759">
    <property type="component" value="Chromosome 8"/>
</dbReference>
<evidence type="ECO:0000256" key="11">
    <source>
        <dbReference type="RuleBase" id="RU363063"/>
    </source>
</evidence>
<evidence type="ECO:0000256" key="4">
    <source>
        <dbReference type="ARBA" id="ARBA00022679"/>
    </source>
</evidence>
<evidence type="ECO:0000256" key="10">
    <source>
        <dbReference type="ARBA" id="ARBA00023180"/>
    </source>
</evidence>
<dbReference type="KEGG" id="btab:109030299"/>
<comment type="subcellular location">
    <subcellularLocation>
        <location evidence="1 11">Golgi apparatus membrane</location>
        <topology evidence="1 11">Single-pass type II membrane protein</topology>
    </subcellularLocation>
</comment>
<feature type="transmembrane region" description="Helical" evidence="11">
    <location>
        <begin position="7"/>
        <end position="26"/>
    </location>
</feature>
<dbReference type="InterPro" id="IPR002659">
    <property type="entry name" value="Glyco_trans_31"/>
</dbReference>
<evidence type="ECO:0000256" key="7">
    <source>
        <dbReference type="ARBA" id="ARBA00022989"/>
    </source>
</evidence>
<evidence type="ECO:0000256" key="3">
    <source>
        <dbReference type="ARBA" id="ARBA00022676"/>
    </source>
</evidence>
<keyword evidence="4" id="KW-0808">Transferase</keyword>
<keyword evidence="6 11" id="KW-0735">Signal-anchor</keyword>
<dbReference type="AlphaFoldDB" id="A0A9P0F6V7"/>
<dbReference type="PANTHER" id="PTHR11214:SF379">
    <property type="entry name" value="HEXOSYLTRANSFERASE-RELATED"/>
    <property type="match status" value="1"/>
</dbReference>
<dbReference type="Gene3D" id="3.90.550.50">
    <property type="match status" value="1"/>
</dbReference>
<accession>A0A9P0F6V7</accession>
<comment type="similarity">
    <text evidence="2 11">Belongs to the glycosyltransferase 31 family.</text>
</comment>
<evidence type="ECO:0000313" key="12">
    <source>
        <dbReference type="EMBL" id="CAH0394847.1"/>
    </source>
</evidence>
<keyword evidence="5 11" id="KW-0812">Transmembrane</keyword>
<keyword evidence="3 11" id="KW-0328">Glycosyltransferase</keyword>
<evidence type="ECO:0000256" key="1">
    <source>
        <dbReference type="ARBA" id="ARBA00004323"/>
    </source>
</evidence>
<proteinExistence type="inferred from homology"/>
<name>A0A9P0F6V7_BEMTA</name>